<feature type="compositionally biased region" description="Polar residues" evidence="4">
    <location>
        <begin position="238"/>
        <end position="247"/>
    </location>
</feature>
<dbReference type="InterPro" id="IPR000424">
    <property type="entry name" value="Primosome_PriB/ssb"/>
</dbReference>
<dbReference type="GO" id="GO:0006260">
    <property type="term" value="P:DNA replication"/>
    <property type="evidence" value="ECO:0007669"/>
    <property type="project" value="InterPro"/>
</dbReference>
<dbReference type="Proteomes" id="UP000229095">
    <property type="component" value="Unassembled WGS sequence"/>
</dbReference>
<dbReference type="PROSITE" id="PS50935">
    <property type="entry name" value="SSB"/>
    <property type="match status" value="1"/>
</dbReference>
<proteinExistence type="inferred from homology"/>
<dbReference type="EMBL" id="PEBI01000002">
    <property type="protein sequence ID" value="PJM73483.1"/>
    <property type="molecule type" value="Genomic_DNA"/>
</dbReference>
<dbReference type="Gene3D" id="2.40.50.140">
    <property type="entry name" value="Nucleic acid-binding proteins"/>
    <property type="match status" value="1"/>
</dbReference>
<dbReference type="CDD" id="cd04496">
    <property type="entry name" value="SSB_OBF"/>
    <property type="match status" value="1"/>
</dbReference>
<organism evidence="5 6">
    <name type="scientific">Bifidobacterium primatium</name>
    <dbReference type="NCBI Taxonomy" id="2045438"/>
    <lineage>
        <taxon>Bacteria</taxon>
        <taxon>Bacillati</taxon>
        <taxon>Actinomycetota</taxon>
        <taxon>Actinomycetes</taxon>
        <taxon>Bifidobacteriales</taxon>
        <taxon>Bifidobacteriaceae</taxon>
        <taxon>Bifidobacterium</taxon>
    </lineage>
</organism>
<accession>A0A2M9H9J2</accession>
<evidence type="ECO:0000256" key="1">
    <source>
        <dbReference type="ARBA" id="ARBA00023125"/>
    </source>
</evidence>
<evidence type="ECO:0000313" key="6">
    <source>
        <dbReference type="Proteomes" id="UP000229095"/>
    </source>
</evidence>
<dbReference type="Pfam" id="PF00436">
    <property type="entry name" value="SSB"/>
    <property type="match status" value="1"/>
</dbReference>
<evidence type="ECO:0000256" key="4">
    <source>
        <dbReference type="SAM" id="MobiDB-lite"/>
    </source>
</evidence>
<dbReference type="SUPFAM" id="SSF50249">
    <property type="entry name" value="Nucleic acid-binding proteins"/>
    <property type="match status" value="1"/>
</dbReference>
<sequence length="247" mass="25997">MPPPMHSGYHRSGDDRNHRRFATSSVFPIVGGSGAVGGTVQTFMPRFRTSARKAWKGPKMAQQSQIVITGNVGKEPVRLGVQGGTPMCTFRLASTRSFWNRRTGQWQEGNTTWITVKAFRSLAMNIMQSVKKGDPVIVVGDLITDVWERDGAQRSSMAIEASHVGHDLNRGAGAFVRNQNGGGSSNGGDAERAAAGNGLGVGMGNGPDAGIGNGSGIPNNGVHGMNNDASDEEFGSMENESGLSPSP</sequence>
<comment type="caution">
    <text evidence="2">Lacks conserved residue(s) required for the propagation of feature annotation.</text>
</comment>
<evidence type="ECO:0000313" key="5">
    <source>
        <dbReference type="EMBL" id="PJM73483.1"/>
    </source>
</evidence>
<dbReference type="PANTHER" id="PTHR10302">
    <property type="entry name" value="SINGLE-STRANDED DNA-BINDING PROTEIN"/>
    <property type="match status" value="1"/>
</dbReference>
<name>A0A2M9H9J2_9BIFI</name>
<feature type="compositionally biased region" description="Gly residues" evidence="4">
    <location>
        <begin position="197"/>
        <end position="215"/>
    </location>
</feature>
<comment type="subunit">
    <text evidence="2">Homotetramer.</text>
</comment>
<dbReference type="GO" id="GO:0009295">
    <property type="term" value="C:nucleoid"/>
    <property type="evidence" value="ECO:0007669"/>
    <property type="project" value="TreeGrafter"/>
</dbReference>
<dbReference type="InterPro" id="IPR011344">
    <property type="entry name" value="ssDNA-bd"/>
</dbReference>
<keyword evidence="1 2" id="KW-0238">DNA-binding</keyword>
<protein>
    <recommendedName>
        <fullName evidence="2 3">Single-stranded DNA-binding protein</fullName>
        <shortName evidence="2">SSB</shortName>
    </recommendedName>
</protein>
<dbReference type="NCBIfam" id="TIGR00621">
    <property type="entry name" value="ssb"/>
    <property type="match status" value="1"/>
</dbReference>
<gene>
    <name evidence="5" type="ORF">CS006_05460</name>
</gene>
<evidence type="ECO:0000256" key="2">
    <source>
        <dbReference type="HAMAP-Rule" id="MF_00984"/>
    </source>
</evidence>
<dbReference type="HAMAP" id="MF_00984">
    <property type="entry name" value="SSB"/>
    <property type="match status" value="1"/>
</dbReference>
<comment type="caution">
    <text evidence="5">The sequence shown here is derived from an EMBL/GenBank/DDBJ whole genome shotgun (WGS) entry which is preliminary data.</text>
</comment>
<keyword evidence="6" id="KW-1185">Reference proteome</keyword>
<dbReference type="AlphaFoldDB" id="A0A2M9H9J2"/>
<evidence type="ECO:0000256" key="3">
    <source>
        <dbReference type="RuleBase" id="RU000524"/>
    </source>
</evidence>
<dbReference type="PANTHER" id="PTHR10302:SF0">
    <property type="entry name" value="SINGLE-STRANDED DNA-BINDING PROTEIN, MITOCHONDRIAL"/>
    <property type="match status" value="1"/>
</dbReference>
<dbReference type="GO" id="GO:0003697">
    <property type="term" value="F:single-stranded DNA binding"/>
    <property type="evidence" value="ECO:0007669"/>
    <property type="project" value="UniProtKB-UniRule"/>
</dbReference>
<feature type="region of interest" description="Disordered" evidence="4">
    <location>
        <begin position="172"/>
        <end position="247"/>
    </location>
</feature>
<dbReference type="InterPro" id="IPR012340">
    <property type="entry name" value="NA-bd_OB-fold"/>
</dbReference>
<dbReference type="OrthoDB" id="4427276at2"/>
<reference evidence="5 6" key="1">
    <citation type="submission" date="2017-10" db="EMBL/GenBank/DDBJ databases">
        <title>Draft genome sequences of strains TRE 1, TRE 9, TRE H and TRI 7, isolated from tamarins, belonging to four potential novel Bifidobacterium species.</title>
        <authorList>
            <person name="Mattarelli P."/>
            <person name="Modesto M."/>
            <person name="Puglisi E."/>
            <person name="Morelli L."/>
            <person name="Spezio C."/>
            <person name="Bonetti A."/>
            <person name="Sandri C."/>
        </authorList>
    </citation>
    <scope>NUCLEOTIDE SEQUENCE [LARGE SCALE GENOMIC DNA]</scope>
    <source>
        <strain evidence="6">TRE1</strain>
    </source>
</reference>